<accession>A0A6N2APV1</accession>
<keyword evidence="1" id="KW-0472">Membrane</keyword>
<feature type="transmembrane region" description="Helical" evidence="1">
    <location>
        <begin position="6"/>
        <end position="24"/>
    </location>
</feature>
<gene>
    <name evidence="2" type="ORF">EJD97_025248</name>
</gene>
<keyword evidence="1" id="KW-1133">Transmembrane helix</keyword>
<evidence type="ECO:0000313" key="2">
    <source>
        <dbReference type="EMBL" id="TMW84416.1"/>
    </source>
</evidence>
<comment type="caution">
    <text evidence="2">The sequence shown here is derived from an EMBL/GenBank/DDBJ whole genome shotgun (WGS) entry which is preliminary data.</text>
</comment>
<evidence type="ECO:0000256" key="1">
    <source>
        <dbReference type="SAM" id="Phobius"/>
    </source>
</evidence>
<dbReference type="EMBL" id="RXGB01009431">
    <property type="protein sequence ID" value="TMW84416.1"/>
    <property type="molecule type" value="Genomic_DNA"/>
</dbReference>
<name>A0A6N2APV1_SOLCI</name>
<keyword evidence="1" id="KW-0812">Transmembrane</keyword>
<dbReference type="AlphaFoldDB" id="A0A6N2APV1"/>
<feature type="transmembrane region" description="Helical" evidence="1">
    <location>
        <begin position="36"/>
        <end position="55"/>
    </location>
</feature>
<protein>
    <submittedName>
        <fullName evidence="2">Uncharacterized protein</fullName>
    </submittedName>
</protein>
<organism evidence="2">
    <name type="scientific">Solanum chilense</name>
    <name type="common">Tomato</name>
    <name type="synonym">Lycopersicon chilense</name>
    <dbReference type="NCBI Taxonomy" id="4083"/>
    <lineage>
        <taxon>Eukaryota</taxon>
        <taxon>Viridiplantae</taxon>
        <taxon>Streptophyta</taxon>
        <taxon>Embryophyta</taxon>
        <taxon>Tracheophyta</taxon>
        <taxon>Spermatophyta</taxon>
        <taxon>Magnoliopsida</taxon>
        <taxon>eudicotyledons</taxon>
        <taxon>Gunneridae</taxon>
        <taxon>Pentapetalae</taxon>
        <taxon>asterids</taxon>
        <taxon>lamiids</taxon>
        <taxon>Solanales</taxon>
        <taxon>Solanaceae</taxon>
        <taxon>Solanoideae</taxon>
        <taxon>Solaneae</taxon>
        <taxon>Solanum</taxon>
        <taxon>Solanum subgen. Lycopersicon</taxon>
    </lineage>
</organism>
<reference evidence="2" key="1">
    <citation type="submission" date="2019-05" db="EMBL/GenBank/DDBJ databases">
        <title>The de novo reference genome and transcriptome assemblies of the wild tomato species Solanum chilense.</title>
        <authorList>
            <person name="Stam R."/>
            <person name="Nosenko T."/>
            <person name="Hoerger A.C."/>
            <person name="Stephan W."/>
            <person name="Seidel M.A."/>
            <person name="Kuhn J.M.M."/>
            <person name="Haberer G."/>
            <person name="Tellier A."/>
        </authorList>
    </citation>
    <scope>NUCLEOTIDE SEQUENCE</scope>
    <source>
        <tissue evidence="2">Mature leaves</tissue>
    </source>
</reference>
<sequence length="77" mass="9349">MLEFVHIFVVPIFYIYHHLFRLLRYLVVVGNSVHKIYTASLIIWYVFATLFFFFIPEIAALELRVFQKQPLYLHKNT</sequence>
<proteinExistence type="predicted"/>